<dbReference type="GO" id="GO:0000723">
    <property type="term" value="P:telomere maintenance"/>
    <property type="evidence" value="ECO:0007669"/>
    <property type="project" value="InterPro"/>
</dbReference>
<evidence type="ECO:0000256" key="1">
    <source>
        <dbReference type="RuleBase" id="RU363044"/>
    </source>
</evidence>
<sequence length="1582" mass="180261">MPRKRKSNLSQSSNKARTMKVARLNETFPQAELRRLKQAEREAAQRAAETPEQSQDRRRQHAEYLASQRAAETPEQSQARRQQNAEYLASQRASETPEQSQDRRRQHAEYLASQRAAETPEQSQARRQQNAEYLASQRASETPEQSQARRLQQATYIGSQRATETVEAAEARRRAVAERAQQRRLIFTRNAWGVFDKAAFEYDETLDYESHKLIKIEAMNKECRFCGALKWKEEAAGMCCSGGKVVLPSIDEPVEPLKELFSNETDESRRFLKNIRKYNTCFHMTSFGADNIVSMPGFCPTFTIQGQIYHTIGSLLPAANTQPKFLQVYFMGDEEAQVDRRSEYVPGVERNTVQKIQKVLHDHNVLVREFKMAKDRVTSDNYKVVIHPDRVPRGEHERRFNAPTTNEIAAVVVSTEQTASRDIVIQAHDGRLTRVPDTHRFYDALEYPIIFWKGQEGYSFDIPQTNPVTKQPIPNKKVSCKDFYAYHMMVRRNNFNLLLRCRLLFLQFLVDMYVKVESERLRFIALNQTKLRAENYIHLQDAVRNDADLDPNNLGQLVILPSSFVNSPRYLHEYTQDAFTYVRNYGRPDLFITMTCNPAWPEITKELIPGQNATDRHDLTARLFKIKVQKLVALLTKGKIFGDMKCFMYSIEWQKRGLPHVHLLLWLTEKLRPNQIDEVISAEIPNPESDRKLYDTVTKNMIHGPCGALNPSSPCMKEGKCTKKYPRALLKDTQTNDKGYPLYRRRTPGDGGRTITLKTRGGTQEVLVDNSWIVPYSPLLSKIYNCHLNVEFCNTVQAIKYICKYINKGSDQAIFNIRQQGNVNIDPRDEVQTYRAGRYVSSNEAAWRILGLPLHERHPTVTHLAVHLPNGQRIYFTENNFRERMAAPPKTTLTAFFLLCQNDAFAKTLLYVDVPRYYTWNVSSKEWKRRLQGTSVDGWPGVKAGDALGRIYTVHVSNFECYCLRMLLNVVQGPTSFLDLKTVNGQELETFRQACEKLGLLEDDNHWDATMEEAVLCRSPSQIRELFAILICTCGLSNPLQLWDKYKSALSEDILHRFERMDQVNNDLCFNEALRHIEDKIITISGKKLSDFGMPTPERRGELSTDLIKELSYDIALLDAQVSETEPRLLPEQKNIYNKILQRVELDKGGLFFLDAPGGTGKTFLLNLLLAKIRKDRKVALAVASSGIAATLLSGGRTAHSVFKLPLNLASEETPTCNISKSSARGALLQQCMLIVWDECTMSHKRAIEALDRCLQDIHSNRKLMGGVVVLLAGDFRQTLPVIERGTAADEINACLKASYLWSKVEKLYLTTNMRVQLFSDVESGAYAQKLLEIGEGHLNTDQEGMVLFTQQFCHAVETENELIEQVFPNLQQNILDENWLCERTILAPKNETVAKINKKILAEIYSETSVYNSIDTVMSSDDTTSYPVEFLNSLELSGVPSHKLELKVGVPVLLMRNLDAPRLCNGTRLRVTELGRHIVKATILTGEAKGDNVLIPRIPIIPNNLPFNFKRLQFPLKVAFSMTINKSQGQTLKVAGLHLGTPCFSHGQLYVACSRVSKAKNLHVYAEGKRSLNVVYRSILQ</sequence>
<accession>A0A9P0FZ28</accession>
<comment type="catalytic activity">
    <reaction evidence="1">
        <text>ATP + H2O = ADP + phosphate + H(+)</text>
        <dbReference type="Rhea" id="RHEA:13065"/>
        <dbReference type="ChEBI" id="CHEBI:15377"/>
        <dbReference type="ChEBI" id="CHEBI:15378"/>
        <dbReference type="ChEBI" id="CHEBI:30616"/>
        <dbReference type="ChEBI" id="CHEBI:43474"/>
        <dbReference type="ChEBI" id="CHEBI:456216"/>
        <dbReference type="EC" id="5.6.2.3"/>
    </reaction>
</comment>
<dbReference type="Gene3D" id="3.40.50.300">
    <property type="entry name" value="P-loop containing nucleotide triphosphate hydrolases"/>
    <property type="match status" value="1"/>
</dbReference>
<comment type="cofactor">
    <cofactor evidence="1">
        <name>Mg(2+)</name>
        <dbReference type="ChEBI" id="CHEBI:18420"/>
    </cofactor>
</comment>
<reference evidence="7" key="2">
    <citation type="submission" date="2022-10" db="EMBL/GenBank/DDBJ databases">
        <authorList>
            <consortium name="ENA_rothamsted_submissions"/>
            <consortium name="culmorum"/>
            <person name="King R."/>
        </authorList>
    </citation>
    <scope>NUCLEOTIDE SEQUENCE</scope>
</reference>
<gene>
    <name evidence="7" type="ORF">DIATSA_LOCUS10203</name>
</gene>
<evidence type="ECO:0000259" key="4">
    <source>
        <dbReference type="Pfam" id="PF14214"/>
    </source>
</evidence>
<feature type="domain" description="Helitron helicase-like" evidence="4">
    <location>
        <begin position="483"/>
        <end position="665"/>
    </location>
</feature>
<keyword evidence="8" id="KW-1185">Reference proteome</keyword>
<dbReference type="InterPro" id="IPR027417">
    <property type="entry name" value="P-loop_NTPase"/>
</dbReference>
<keyword evidence="1" id="KW-0233">DNA recombination</keyword>
<dbReference type="GO" id="GO:0005524">
    <property type="term" value="F:ATP binding"/>
    <property type="evidence" value="ECO:0007669"/>
    <property type="project" value="UniProtKB-KW"/>
</dbReference>
<dbReference type="GO" id="GO:0006310">
    <property type="term" value="P:DNA recombination"/>
    <property type="evidence" value="ECO:0007669"/>
    <property type="project" value="UniProtKB-KW"/>
</dbReference>
<dbReference type="EC" id="5.6.2.3" evidence="1"/>
<comment type="similarity">
    <text evidence="1">Belongs to the helicase family.</text>
</comment>
<organism evidence="7 8">
    <name type="scientific">Diatraea saccharalis</name>
    <name type="common">sugarcane borer</name>
    <dbReference type="NCBI Taxonomy" id="40085"/>
    <lineage>
        <taxon>Eukaryota</taxon>
        <taxon>Metazoa</taxon>
        <taxon>Ecdysozoa</taxon>
        <taxon>Arthropoda</taxon>
        <taxon>Hexapoda</taxon>
        <taxon>Insecta</taxon>
        <taxon>Pterygota</taxon>
        <taxon>Neoptera</taxon>
        <taxon>Endopterygota</taxon>
        <taxon>Lepidoptera</taxon>
        <taxon>Glossata</taxon>
        <taxon>Ditrysia</taxon>
        <taxon>Pyraloidea</taxon>
        <taxon>Crambidae</taxon>
        <taxon>Crambinae</taxon>
        <taxon>Diatraea</taxon>
    </lineage>
</organism>
<dbReference type="Proteomes" id="UP001153714">
    <property type="component" value="Chromosome 5"/>
</dbReference>
<dbReference type="InterPro" id="IPR048998">
    <property type="entry name" value="STPR"/>
</dbReference>
<dbReference type="PANTHER" id="PTHR10492:SF57">
    <property type="entry name" value="ATP-DEPENDENT DNA HELICASE"/>
    <property type="match status" value="1"/>
</dbReference>
<dbReference type="OrthoDB" id="1728974at2759"/>
<feature type="region of interest" description="Disordered" evidence="2">
    <location>
        <begin position="1"/>
        <end position="150"/>
    </location>
</feature>
<keyword evidence="1" id="KW-0347">Helicase</keyword>
<feature type="compositionally biased region" description="Polar residues" evidence="2">
    <location>
        <begin position="120"/>
        <end position="150"/>
    </location>
</feature>
<evidence type="ECO:0000313" key="7">
    <source>
        <dbReference type="EMBL" id="CAH0759951.1"/>
    </source>
</evidence>
<keyword evidence="1" id="KW-0227">DNA damage</keyword>
<evidence type="ECO:0000259" key="3">
    <source>
        <dbReference type="Pfam" id="PF05970"/>
    </source>
</evidence>
<dbReference type="Pfam" id="PF14214">
    <property type="entry name" value="Helitron_like_N"/>
    <property type="match status" value="1"/>
</dbReference>
<dbReference type="EMBL" id="OU893336">
    <property type="protein sequence ID" value="CAH0759951.1"/>
    <property type="molecule type" value="Genomic_DNA"/>
</dbReference>
<dbReference type="InterPro" id="IPR025476">
    <property type="entry name" value="Helitron_helicase-like"/>
</dbReference>
<keyword evidence="1" id="KW-0378">Hydrolase</keyword>
<dbReference type="GO" id="GO:0006281">
    <property type="term" value="P:DNA repair"/>
    <property type="evidence" value="ECO:0007669"/>
    <property type="project" value="UniProtKB-KW"/>
</dbReference>
<feature type="compositionally biased region" description="Polar residues" evidence="2">
    <location>
        <begin position="74"/>
        <end position="99"/>
    </location>
</feature>
<dbReference type="CDD" id="cd18809">
    <property type="entry name" value="SF1_C_RecD"/>
    <property type="match status" value="1"/>
</dbReference>
<dbReference type="PANTHER" id="PTHR10492">
    <property type="match status" value="1"/>
</dbReference>
<dbReference type="Pfam" id="PF05970">
    <property type="entry name" value="PIF1"/>
    <property type="match status" value="1"/>
</dbReference>
<keyword evidence="1" id="KW-0547">Nucleotide-binding</keyword>
<evidence type="ECO:0000259" key="5">
    <source>
        <dbReference type="Pfam" id="PF21107"/>
    </source>
</evidence>
<feature type="compositionally biased region" description="Basic and acidic residues" evidence="2">
    <location>
        <begin position="32"/>
        <end position="44"/>
    </location>
</feature>
<dbReference type="Pfam" id="PF21107">
    <property type="entry name" value="STPRs"/>
    <property type="match status" value="1"/>
</dbReference>
<protein>
    <recommendedName>
        <fullName evidence="1">ATP-dependent DNA helicase</fullName>
        <ecNumber evidence="1">5.6.2.3</ecNumber>
    </recommendedName>
</protein>
<dbReference type="InterPro" id="IPR010285">
    <property type="entry name" value="DNA_helicase_pif1-like_DEAD"/>
</dbReference>
<evidence type="ECO:0000259" key="6">
    <source>
        <dbReference type="Pfam" id="PF21530"/>
    </source>
</evidence>
<feature type="domain" description="STPR" evidence="5">
    <location>
        <begin position="35"/>
        <end position="103"/>
    </location>
</feature>
<dbReference type="GO" id="GO:0016787">
    <property type="term" value="F:hydrolase activity"/>
    <property type="evidence" value="ECO:0007669"/>
    <property type="project" value="UniProtKB-KW"/>
</dbReference>
<dbReference type="Pfam" id="PF21530">
    <property type="entry name" value="Pif1_2B_dom"/>
    <property type="match status" value="1"/>
</dbReference>
<evidence type="ECO:0000256" key="2">
    <source>
        <dbReference type="SAM" id="MobiDB-lite"/>
    </source>
</evidence>
<dbReference type="InterPro" id="IPR049163">
    <property type="entry name" value="Pif1-like_2B_dom"/>
</dbReference>
<feature type="domain" description="DNA helicase Pif1-like DEAD-box helicase" evidence="3">
    <location>
        <begin position="1130"/>
        <end position="1344"/>
    </location>
</feature>
<reference evidence="7" key="1">
    <citation type="submission" date="2021-12" db="EMBL/GenBank/DDBJ databases">
        <authorList>
            <person name="King R."/>
        </authorList>
    </citation>
    <scope>NUCLEOTIDE SEQUENCE</scope>
</reference>
<keyword evidence="1" id="KW-0067">ATP-binding</keyword>
<name>A0A9P0FZ28_9NEOP</name>
<proteinExistence type="inferred from homology"/>
<keyword evidence="1" id="KW-0234">DNA repair</keyword>
<dbReference type="GO" id="GO:0043139">
    <property type="term" value="F:5'-3' DNA helicase activity"/>
    <property type="evidence" value="ECO:0007669"/>
    <property type="project" value="UniProtKB-EC"/>
</dbReference>
<feature type="domain" description="DNA helicase Pif1-like 2B" evidence="6">
    <location>
        <begin position="1430"/>
        <end position="1475"/>
    </location>
</feature>
<dbReference type="SUPFAM" id="SSF52540">
    <property type="entry name" value="P-loop containing nucleoside triphosphate hydrolases"/>
    <property type="match status" value="2"/>
</dbReference>
<evidence type="ECO:0000313" key="8">
    <source>
        <dbReference type="Proteomes" id="UP001153714"/>
    </source>
</evidence>